<evidence type="ECO:0000256" key="2">
    <source>
        <dbReference type="ARBA" id="ARBA00022475"/>
    </source>
</evidence>
<feature type="transmembrane region" description="Helical" evidence="7">
    <location>
        <begin position="398"/>
        <end position="426"/>
    </location>
</feature>
<keyword evidence="5 7" id="KW-1133">Transmembrane helix</keyword>
<dbReference type="AlphaFoldDB" id="A0A2V3VPK3"/>
<evidence type="ECO:0000256" key="1">
    <source>
        <dbReference type="ARBA" id="ARBA00004429"/>
    </source>
</evidence>
<feature type="transmembrane region" description="Helical" evidence="7">
    <location>
        <begin position="220"/>
        <end position="241"/>
    </location>
</feature>
<feature type="transmembrane region" description="Helical" evidence="7">
    <location>
        <begin position="12"/>
        <end position="39"/>
    </location>
</feature>
<dbReference type="InterPro" id="IPR004681">
    <property type="entry name" value="TRAP_DctM"/>
</dbReference>
<dbReference type="PIRSF" id="PIRSF006066">
    <property type="entry name" value="HI0050"/>
    <property type="match status" value="1"/>
</dbReference>
<comment type="subcellular location">
    <subcellularLocation>
        <location evidence="1">Cell inner membrane</location>
        <topology evidence="1">Multi-pass membrane protein</topology>
    </subcellularLocation>
</comment>
<feature type="transmembrane region" description="Helical" evidence="7">
    <location>
        <begin position="142"/>
        <end position="166"/>
    </location>
</feature>
<feature type="domain" description="TRAP C4-dicarboxylate transport system permease DctM subunit" evidence="8">
    <location>
        <begin position="12"/>
        <end position="421"/>
    </location>
</feature>
<gene>
    <name evidence="9" type="ORF">DFR56_11488</name>
</gene>
<evidence type="ECO:0000256" key="4">
    <source>
        <dbReference type="ARBA" id="ARBA00022692"/>
    </source>
</evidence>
<dbReference type="NCBIfam" id="TIGR00786">
    <property type="entry name" value="dctM"/>
    <property type="match status" value="1"/>
</dbReference>
<dbReference type="EMBL" id="QJJQ01000014">
    <property type="protein sequence ID" value="PXW83803.1"/>
    <property type="molecule type" value="Genomic_DNA"/>
</dbReference>
<dbReference type="OrthoDB" id="9785600at2"/>
<keyword evidence="10" id="KW-1185">Reference proteome</keyword>
<feature type="transmembrane region" description="Helical" evidence="7">
    <location>
        <begin position="172"/>
        <end position="200"/>
    </location>
</feature>
<feature type="transmembrane region" description="Helical" evidence="7">
    <location>
        <begin position="283"/>
        <end position="303"/>
    </location>
</feature>
<dbReference type="PANTHER" id="PTHR33362:SF5">
    <property type="entry name" value="C4-DICARBOXYLATE TRAP TRANSPORTER LARGE PERMEASE PROTEIN DCTM"/>
    <property type="match status" value="1"/>
</dbReference>
<organism evidence="9 10">
    <name type="scientific">Pseudogracilibacillus auburnensis</name>
    <dbReference type="NCBI Taxonomy" id="1494959"/>
    <lineage>
        <taxon>Bacteria</taxon>
        <taxon>Bacillati</taxon>
        <taxon>Bacillota</taxon>
        <taxon>Bacilli</taxon>
        <taxon>Bacillales</taxon>
        <taxon>Bacillaceae</taxon>
        <taxon>Pseudogracilibacillus</taxon>
    </lineage>
</organism>
<feature type="transmembrane region" description="Helical" evidence="7">
    <location>
        <begin position="309"/>
        <end position="332"/>
    </location>
</feature>
<keyword evidence="6 7" id="KW-0472">Membrane</keyword>
<feature type="transmembrane region" description="Helical" evidence="7">
    <location>
        <begin position="247"/>
        <end position="262"/>
    </location>
</feature>
<name>A0A2V3VPK3_9BACI</name>
<feature type="transmembrane region" description="Helical" evidence="7">
    <location>
        <begin position="364"/>
        <end position="386"/>
    </location>
</feature>
<evidence type="ECO:0000256" key="6">
    <source>
        <dbReference type="ARBA" id="ARBA00023136"/>
    </source>
</evidence>
<dbReference type="Pfam" id="PF06808">
    <property type="entry name" value="DctM"/>
    <property type="match status" value="1"/>
</dbReference>
<reference evidence="9 10" key="1">
    <citation type="submission" date="2018-05" db="EMBL/GenBank/DDBJ databases">
        <title>Genomic Encyclopedia of Type Strains, Phase IV (KMG-IV): sequencing the most valuable type-strain genomes for metagenomic binning, comparative biology and taxonomic classification.</title>
        <authorList>
            <person name="Goeker M."/>
        </authorList>
    </citation>
    <scope>NUCLEOTIDE SEQUENCE [LARGE SCALE GENOMIC DNA]</scope>
    <source>
        <strain evidence="9 10">DSM 28556</strain>
    </source>
</reference>
<evidence type="ECO:0000256" key="3">
    <source>
        <dbReference type="ARBA" id="ARBA00022519"/>
    </source>
</evidence>
<accession>A0A2V3VPK3</accession>
<dbReference type="InterPro" id="IPR010656">
    <property type="entry name" value="DctM"/>
</dbReference>
<proteinExistence type="predicted"/>
<feature type="transmembrane region" description="Helical" evidence="7">
    <location>
        <begin position="339"/>
        <end position="358"/>
    </location>
</feature>
<dbReference type="PANTHER" id="PTHR33362">
    <property type="entry name" value="SIALIC ACID TRAP TRANSPORTER PERMEASE PROTEIN SIAT-RELATED"/>
    <property type="match status" value="1"/>
</dbReference>
<keyword evidence="2" id="KW-1003">Cell membrane</keyword>
<evidence type="ECO:0000313" key="10">
    <source>
        <dbReference type="Proteomes" id="UP000247978"/>
    </source>
</evidence>
<dbReference type="GO" id="GO:0022857">
    <property type="term" value="F:transmembrane transporter activity"/>
    <property type="evidence" value="ECO:0007669"/>
    <property type="project" value="TreeGrafter"/>
</dbReference>
<dbReference type="Proteomes" id="UP000247978">
    <property type="component" value="Unassembled WGS sequence"/>
</dbReference>
<keyword evidence="3" id="KW-0997">Cell inner membrane</keyword>
<evidence type="ECO:0000259" key="8">
    <source>
        <dbReference type="Pfam" id="PF06808"/>
    </source>
</evidence>
<evidence type="ECO:0000256" key="5">
    <source>
        <dbReference type="ARBA" id="ARBA00022989"/>
    </source>
</evidence>
<dbReference type="RefSeq" id="WP_110396672.1">
    <property type="nucleotide sequence ID" value="NZ_JBHUHB010000001.1"/>
</dbReference>
<keyword evidence="4 7" id="KW-0812">Transmembrane</keyword>
<protein>
    <submittedName>
        <fullName evidence="9">Tripartite ATP-independent transporter DctM subunit</fullName>
    </submittedName>
</protein>
<comment type="caution">
    <text evidence="9">The sequence shown here is derived from an EMBL/GenBank/DDBJ whole genome shotgun (WGS) entry which is preliminary data.</text>
</comment>
<feature type="transmembrane region" description="Helical" evidence="7">
    <location>
        <begin position="59"/>
        <end position="75"/>
    </location>
</feature>
<sequence>MSIGVISITLLGLLLLLLGSTIWVGVSLFVVGIISIILFTNNPPLTILSNMLWNNTNSATMFALPLFILMGEILVRSRLSESLFKGLAPWMSFLPGRLLHVNIIASSLFSAVSGSSAATTATVGKIALPELIKRNYSRSLSIGSLAGAGTLGFLIPPSMMMIVYGIVADVSIGRLFIAGIIPGIILAAGFSGYIVLRCLFNPSLAKGDEKYSWSDRIKALPQLLPIILLIILVLGSIYTGWATPTEAAAVGVLGSFIIALFSKTLNRKVFKEIILGSVKTSTMIMLIVCGASYLSVTVGYLKIPAQLTAFIGSLGLTGFQLILILSIMYIILGMMLDGFSIIVMSLPLALPLIVAAGFDPLWFGIYLVLMIEISQITPPVGFNLFVINGLVKDDVLKIAYYAIPSFIIILLVTGVITVYPEIVLWFPEMMMK</sequence>
<evidence type="ECO:0000313" key="9">
    <source>
        <dbReference type="EMBL" id="PXW83803.1"/>
    </source>
</evidence>
<dbReference type="GO" id="GO:0005886">
    <property type="term" value="C:plasma membrane"/>
    <property type="evidence" value="ECO:0007669"/>
    <property type="project" value="UniProtKB-SubCell"/>
</dbReference>
<evidence type="ECO:0000256" key="7">
    <source>
        <dbReference type="SAM" id="Phobius"/>
    </source>
</evidence>